<keyword evidence="2" id="KW-1185">Reference proteome</keyword>
<proteinExistence type="predicted"/>
<protein>
    <submittedName>
        <fullName evidence="1">Uncharacterized protein</fullName>
    </submittedName>
</protein>
<sequence length="135" mass="15648">MTNTQQWPINLVKNEYFKDNGIRGERLQQLISFIPLGRTEEGNYLYEVTKSGSCPNTEQWELERYDLSFISRKHLISDSETVNHLNMLIPFISKATGYHLLPGDIGGVTFHKTYWIIDVARDSLRFTGSFSIMKK</sequence>
<gene>
    <name evidence="1" type="ORF">CPT_Miami_046</name>
</gene>
<evidence type="ECO:0000313" key="2">
    <source>
        <dbReference type="Proteomes" id="UP000662782"/>
    </source>
</evidence>
<evidence type="ECO:0000313" key="1">
    <source>
        <dbReference type="EMBL" id="QPB09141.1"/>
    </source>
</evidence>
<organism evidence="1 2">
    <name type="scientific">Klebsiella phage Miami</name>
    <dbReference type="NCBI Taxonomy" id="2767581"/>
    <lineage>
        <taxon>Viruses</taxon>
        <taxon>Duplodnaviria</taxon>
        <taxon>Heunggongvirae</taxon>
        <taxon>Uroviricota</taxon>
        <taxon>Caudoviricetes</taxon>
        <taxon>Chimalliviridae</taxon>
        <taxon>Miamivirus</taxon>
        <taxon>Miamivirus miami</taxon>
    </lineage>
</organism>
<dbReference type="EMBL" id="MT701590">
    <property type="protein sequence ID" value="QPB09141.1"/>
    <property type="molecule type" value="Genomic_DNA"/>
</dbReference>
<reference evidence="1 2" key="1">
    <citation type="submission" date="2020-07" db="EMBL/GenBank/DDBJ databases">
        <title>Complete genome sequence of Klebsiella pneumoniae phage Miami.</title>
        <authorList>
            <person name="Mora D.A."/>
            <person name="Lessor L."/>
            <person name="Gill J."/>
            <person name="Liu M."/>
        </authorList>
    </citation>
    <scope>NUCLEOTIDE SEQUENCE [LARGE SCALE GENOMIC DNA]</scope>
</reference>
<dbReference type="Proteomes" id="UP000662782">
    <property type="component" value="Segment"/>
</dbReference>
<accession>A0A873WN96</accession>
<name>A0A873WN96_9CAUD</name>